<evidence type="ECO:0000256" key="1">
    <source>
        <dbReference type="SAM" id="Phobius"/>
    </source>
</evidence>
<organism evidence="2 3">
    <name type="scientific">Nocardia ninae NBRC 108245</name>
    <dbReference type="NCBI Taxonomy" id="1210091"/>
    <lineage>
        <taxon>Bacteria</taxon>
        <taxon>Bacillati</taxon>
        <taxon>Actinomycetota</taxon>
        <taxon>Actinomycetes</taxon>
        <taxon>Mycobacteriales</taxon>
        <taxon>Nocardiaceae</taxon>
        <taxon>Nocardia</taxon>
    </lineage>
</organism>
<keyword evidence="3" id="KW-1185">Reference proteome</keyword>
<keyword evidence="1" id="KW-0472">Membrane</keyword>
<accession>A0A511M8I4</accession>
<dbReference type="AlphaFoldDB" id="A0A511M8I4"/>
<protein>
    <submittedName>
        <fullName evidence="2">Uncharacterized protein</fullName>
    </submittedName>
</protein>
<keyword evidence="1" id="KW-1133">Transmembrane helix</keyword>
<sequence>MATTADRVEDAAGAGHHPVAHGAVHACVFILSAAAFAIGLVLLRGAGIDHGDSHPTTARLWRVRDERPPSWTVLSLAELSVLRI</sequence>
<dbReference type="Proteomes" id="UP000321424">
    <property type="component" value="Unassembled WGS sequence"/>
</dbReference>
<keyword evidence="1" id="KW-0812">Transmembrane</keyword>
<comment type="caution">
    <text evidence="2">The sequence shown here is derived from an EMBL/GenBank/DDBJ whole genome shotgun (WGS) entry which is preliminary data.</text>
</comment>
<dbReference type="EMBL" id="BJXA01000003">
    <property type="protein sequence ID" value="GEM36517.1"/>
    <property type="molecule type" value="Genomic_DNA"/>
</dbReference>
<gene>
    <name evidence="2" type="ORF">NN4_10360</name>
</gene>
<evidence type="ECO:0000313" key="3">
    <source>
        <dbReference type="Proteomes" id="UP000321424"/>
    </source>
</evidence>
<reference evidence="2 3" key="1">
    <citation type="submission" date="2019-07" db="EMBL/GenBank/DDBJ databases">
        <title>Whole genome shotgun sequence of Nocardia ninae NBRC 108245.</title>
        <authorList>
            <person name="Hosoyama A."/>
            <person name="Uohara A."/>
            <person name="Ohji S."/>
            <person name="Ichikawa N."/>
        </authorList>
    </citation>
    <scope>NUCLEOTIDE SEQUENCE [LARGE SCALE GENOMIC DNA]</scope>
    <source>
        <strain evidence="2 3">NBRC 108245</strain>
    </source>
</reference>
<proteinExistence type="predicted"/>
<name>A0A511M8I4_9NOCA</name>
<feature type="transmembrane region" description="Helical" evidence="1">
    <location>
        <begin position="23"/>
        <end position="43"/>
    </location>
</feature>
<evidence type="ECO:0000313" key="2">
    <source>
        <dbReference type="EMBL" id="GEM36517.1"/>
    </source>
</evidence>